<evidence type="ECO:0000256" key="6">
    <source>
        <dbReference type="ARBA" id="ARBA00011738"/>
    </source>
</evidence>
<evidence type="ECO:0000256" key="4">
    <source>
        <dbReference type="ARBA" id="ARBA00004074"/>
    </source>
</evidence>
<dbReference type="InterPro" id="IPR003607">
    <property type="entry name" value="HD/PDEase_dom"/>
</dbReference>
<dbReference type="GO" id="GO:0002953">
    <property type="term" value="F:5'-deoxynucleotidase activity"/>
    <property type="evidence" value="ECO:0007669"/>
    <property type="project" value="UniProtKB-EC"/>
</dbReference>
<accession>W2SYU9</accession>
<evidence type="ECO:0000256" key="10">
    <source>
        <dbReference type="ARBA" id="ARBA00022801"/>
    </source>
</evidence>
<reference evidence="14" key="1">
    <citation type="journal article" date="2014" name="Nat. Genet.">
        <title>Genome of the human hookworm Necator americanus.</title>
        <authorList>
            <person name="Tang Y.T."/>
            <person name="Gao X."/>
            <person name="Rosa B.A."/>
            <person name="Abubucker S."/>
            <person name="Hallsworth-Pepin K."/>
            <person name="Martin J."/>
            <person name="Tyagi R."/>
            <person name="Heizer E."/>
            <person name="Zhang X."/>
            <person name="Bhonagiri-Palsikar V."/>
            <person name="Minx P."/>
            <person name="Warren W.C."/>
            <person name="Wang Q."/>
            <person name="Zhan B."/>
            <person name="Hotez P.J."/>
            <person name="Sternberg P.W."/>
            <person name="Dougall A."/>
            <person name="Gaze S.T."/>
            <person name="Mulvenna J."/>
            <person name="Sotillo J."/>
            <person name="Ranganathan S."/>
            <person name="Rabelo E.M."/>
            <person name="Wilson R.K."/>
            <person name="Felgner P.L."/>
            <person name="Bethony J."/>
            <person name="Hawdon J.M."/>
            <person name="Gasser R.B."/>
            <person name="Loukas A."/>
            <person name="Mitreva M."/>
        </authorList>
    </citation>
    <scope>NUCLEOTIDE SEQUENCE [LARGE SCALE GENOMIC DNA]</scope>
</reference>
<dbReference type="GO" id="GO:0046872">
    <property type="term" value="F:metal ion binding"/>
    <property type="evidence" value="ECO:0007669"/>
    <property type="project" value="UniProtKB-KW"/>
</dbReference>
<dbReference type="SMART" id="SM00471">
    <property type="entry name" value="HDc"/>
    <property type="match status" value="1"/>
</dbReference>
<evidence type="ECO:0000256" key="2">
    <source>
        <dbReference type="ARBA" id="ARBA00001936"/>
    </source>
</evidence>
<evidence type="ECO:0000313" key="13">
    <source>
        <dbReference type="EMBL" id="ETN73817.1"/>
    </source>
</evidence>
<dbReference type="InterPro" id="IPR039356">
    <property type="entry name" value="YfbR/HDDC2"/>
</dbReference>
<evidence type="ECO:0000256" key="5">
    <source>
        <dbReference type="ARBA" id="ARBA00009999"/>
    </source>
</evidence>
<evidence type="ECO:0000259" key="12">
    <source>
        <dbReference type="SMART" id="SM00471"/>
    </source>
</evidence>
<dbReference type="InterPro" id="IPR006674">
    <property type="entry name" value="HD_domain"/>
</dbReference>
<dbReference type="OrthoDB" id="10254258at2759"/>
<sequence length="197" mass="22560">MTFSKITKLLSALDAVKHLKRTGWVKMNVPEPETVASHMYRMAVLAMSLGDQVEGLDVVRVVYMCLVHDLAEAIVGDITPHCGVSDEDKYERENEAGDAIQQIASFVPVATAGNLWVELWREYEAQQTLEAKVVKHLDKFDMIAQAFDYERKYGLDLSQFFESTKTAFSMAPFVLWNNELRIQRDEWRSNHSINDQE</sequence>
<evidence type="ECO:0000256" key="8">
    <source>
        <dbReference type="ARBA" id="ARBA00015933"/>
    </source>
</evidence>
<dbReference type="SUPFAM" id="SSF109604">
    <property type="entry name" value="HD-domain/PDEase-like"/>
    <property type="match status" value="1"/>
</dbReference>
<evidence type="ECO:0000256" key="9">
    <source>
        <dbReference type="ARBA" id="ARBA00022723"/>
    </source>
</evidence>
<evidence type="ECO:0000256" key="7">
    <source>
        <dbReference type="ARBA" id="ARBA00012964"/>
    </source>
</evidence>
<dbReference type="GO" id="GO:0005737">
    <property type="term" value="C:cytoplasm"/>
    <property type="evidence" value="ECO:0007669"/>
    <property type="project" value="TreeGrafter"/>
</dbReference>
<dbReference type="KEGG" id="nai:NECAME_13388"/>
<dbReference type="Pfam" id="PF13023">
    <property type="entry name" value="HD_3"/>
    <property type="match status" value="1"/>
</dbReference>
<dbReference type="PANTHER" id="PTHR11845:SF13">
    <property type="entry name" value="5'-DEOXYNUCLEOTIDASE HDDC2"/>
    <property type="match status" value="1"/>
</dbReference>
<keyword evidence="14" id="KW-1185">Reference proteome</keyword>
<proteinExistence type="inferred from homology"/>
<organism evidence="13 14">
    <name type="scientific">Necator americanus</name>
    <name type="common">Human hookworm</name>
    <dbReference type="NCBI Taxonomy" id="51031"/>
    <lineage>
        <taxon>Eukaryota</taxon>
        <taxon>Metazoa</taxon>
        <taxon>Ecdysozoa</taxon>
        <taxon>Nematoda</taxon>
        <taxon>Chromadorea</taxon>
        <taxon>Rhabditida</taxon>
        <taxon>Rhabditina</taxon>
        <taxon>Rhabditomorpha</taxon>
        <taxon>Strongyloidea</taxon>
        <taxon>Ancylostomatidae</taxon>
        <taxon>Bunostominae</taxon>
        <taxon>Necator</taxon>
    </lineage>
</organism>
<dbReference type="FunFam" id="1.10.3210.10:FF:000035">
    <property type="entry name" value="HD family hydrolase"/>
    <property type="match status" value="1"/>
</dbReference>
<evidence type="ECO:0000256" key="1">
    <source>
        <dbReference type="ARBA" id="ARBA00001638"/>
    </source>
</evidence>
<evidence type="ECO:0000256" key="11">
    <source>
        <dbReference type="ARBA" id="ARBA00032735"/>
    </source>
</evidence>
<comment type="subunit">
    <text evidence="6">Homodimer.</text>
</comment>
<dbReference type="EC" id="3.1.3.89" evidence="7"/>
<keyword evidence="9" id="KW-0479">Metal-binding</keyword>
<dbReference type="PANTHER" id="PTHR11845">
    <property type="entry name" value="5'-DEOXYNUCLEOTIDASE HDDC2"/>
    <property type="match status" value="1"/>
</dbReference>
<dbReference type="AlphaFoldDB" id="W2SYU9"/>
<comment type="similarity">
    <text evidence="5">Belongs to the HDDC2 family.</text>
</comment>
<protein>
    <recommendedName>
        <fullName evidence="8">5'-deoxynucleotidase HDDC2</fullName>
        <ecNumber evidence="7">3.1.3.89</ecNumber>
    </recommendedName>
    <alternativeName>
        <fullName evidence="11">HD domain-containing protein 2</fullName>
    </alternativeName>
</protein>
<comment type="cofactor">
    <cofactor evidence="2">
        <name>Mn(2+)</name>
        <dbReference type="ChEBI" id="CHEBI:29035"/>
    </cofactor>
</comment>
<dbReference type="STRING" id="51031.W2SYU9"/>
<comment type="function">
    <text evidence="4">Catalyzes the dephosphorylation of the nucleoside 5'-monophosphates deoxyadenosine monophosphate (dAMP), deoxycytidine monophosphate (dCMP), deoxyguanosine monophosphate (dGMP) and deoxythymidine monophosphate (dTMP).</text>
</comment>
<comment type="catalytic activity">
    <reaction evidence="1">
        <text>a 2'-deoxyribonucleoside 5'-phosphate + H2O = a 2'-deoxyribonucleoside + phosphate</text>
        <dbReference type="Rhea" id="RHEA:36167"/>
        <dbReference type="ChEBI" id="CHEBI:15377"/>
        <dbReference type="ChEBI" id="CHEBI:18274"/>
        <dbReference type="ChEBI" id="CHEBI:43474"/>
        <dbReference type="ChEBI" id="CHEBI:65317"/>
        <dbReference type="EC" id="3.1.3.89"/>
    </reaction>
</comment>
<comment type="cofactor">
    <cofactor evidence="3">
        <name>Co(2+)</name>
        <dbReference type="ChEBI" id="CHEBI:48828"/>
    </cofactor>
</comment>
<dbReference type="Gene3D" id="1.10.3210.10">
    <property type="entry name" value="Hypothetical protein af1432"/>
    <property type="match status" value="1"/>
</dbReference>
<evidence type="ECO:0000313" key="14">
    <source>
        <dbReference type="Proteomes" id="UP000053676"/>
    </source>
</evidence>
<feature type="domain" description="HD/PDEase" evidence="12">
    <location>
        <begin position="31"/>
        <end position="152"/>
    </location>
</feature>
<evidence type="ECO:0000256" key="3">
    <source>
        <dbReference type="ARBA" id="ARBA00001941"/>
    </source>
</evidence>
<keyword evidence="10" id="KW-0378">Hydrolase</keyword>
<gene>
    <name evidence="13" type="ORF">NECAME_13388</name>
</gene>
<name>W2SYU9_NECAM</name>
<dbReference type="EMBL" id="KI660410">
    <property type="protein sequence ID" value="ETN73817.1"/>
    <property type="molecule type" value="Genomic_DNA"/>
</dbReference>
<dbReference type="Proteomes" id="UP000053676">
    <property type="component" value="Unassembled WGS sequence"/>
</dbReference>
<dbReference type="OMA" id="VEYREQG"/>